<name>A0A7R9M834_9ACAR</name>
<keyword evidence="3" id="KW-1185">Reference proteome</keyword>
<accession>A0A7R9M834</accession>
<gene>
    <name evidence="2" type="ORF">ONB1V03_LOCUS12012</name>
</gene>
<dbReference type="EMBL" id="OC924205">
    <property type="protein sequence ID" value="CAD7655369.1"/>
    <property type="molecule type" value="Genomic_DNA"/>
</dbReference>
<dbReference type="EMBL" id="CAJPVJ010009380">
    <property type="protein sequence ID" value="CAG2172556.1"/>
    <property type="molecule type" value="Genomic_DNA"/>
</dbReference>
<sequence length="195" mass="21554">MTPSLSLFGLTTKKWNFDELFANMKELLNCFGNSSIIGTNEGITHSMSTSSSTSNTPSTASTTSSTTSSTFTTISTTSVTTIISVTTSKALPNPNDTYYEIEIPVNDTTIGVTTPPEESKGTTLSEVVLIENSSNPQNTTLKDMLHKLNQKPKDPKELTPFYVFAIILIFIENDDKNRVFELKIRRLEIRRNSVK</sequence>
<proteinExistence type="predicted"/>
<reference evidence="2" key="1">
    <citation type="submission" date="2020-11" db="EMBL/GenBank/DDBJ databases">
        <authorList>
            <person name="Tran Van P."/>
        </authorList>
    </citation>
    <scope>NUCLEOTIDE SEQUENCE</scope>
</reference>
<feature type="region of interest" description="Disordered" evidence="1">
    <location>
        <begin position="45"/>
        <end position="70"/>
    </location>
</feature>
<evidence type="ECO:0000313" key="3">
    <source>
        <dbReference type="Proteomes" id="UP000728032"/>
    </source>
</evidence>
<dbReference type="Proteomes" id="UP000728032">
    <property type="component" value="Unassembled WGS sequence"/>
</dbReference>
<dbReference type="AlphaFoldDB" id="A0A7R9M834"/>
<organism evidence="2">
    <name type="scientific">Oppiella nova</name>
    <dbReference type="NCBI Taxonomy" id="334625"/>
    <lineage>
        <taxon>Eukaryota</taxon>
        <taxon>Metazoa</taxon>
        <taxon>Ecdysozoa</taxon>
        <taxon>Arthropoda</taxon>
        <taxon>Chelicerata</taxon>
        <taxon>Arachnida</taxon>
        <taxon>Acari</taxon>
        <taxon>Acariformes</taxon>
        <taxon>Sarcoptiformes</taxon>
        <taxon>Oribatida</taxon>
        <taxon>Brachypylina</taxon>
        <taxon>Oppioidea</taxon>
        <taxon>Oppiidae</taxon>
        <taxon>Oppiella</taxon>
    </lineage>
</organism>
<evidence type="ECO:0000256" key="1">
    <source>
        <dbReference type="SAM" id="MobiDB-lite"/>
    </source>
</evidence>
<protein>
    <submittedName>
        <fullName evidence="2">Uncharacterized protein</fullName>
    </submittedName>
</protein>
<evidence type="ECO:0000313" key="2">
    <source>
        <dbReference type="EMBL" id="CAD7655369.1"/>
    </source>
</evidence>